<reference evidence="3 4" key="1">
    <citation type="journal article" date="2019" name="Nat. Ecol. Evol.">
        <title>Megaphylogeny resolves global patterns of mushroom evolution.</title>
        <authorList>
            <person name="Varga T."/>
            <person name="Krizsan K."/>
            <person name="Foldi C."/>
            <person name="Dima B."/>
            <person name="Sanchez-Garcia M."/>
            <person name="Sanchez-Ramirez S."/>
            <person name="Szollosi G.J."/>
            <person name="Szarkandi J.G."/>
            <person name="Papp V."/>
            <person name="Albert L."/>
            <person name="Andreopoulos W."/>
            <person name="Angelini C."/>
            <person name="Antonin V."/>
            <person name="Barry K.W."/>
            <person name="Bougher N.L."/>
            <person name="Buchanan P."/>
            <person name="Buyck B."/>
            <person name="Bense V."/>
            <person name="Catcheside P."/>
            <person name="Chovatia M."/>
            <person name="Cooper J."/>
            <person name="Damon W."/>
            <person name="Desjardin D."/>
            <person name="Finy P."/>
            <person name="Geml J."/>
            <person name="Haridas S."/>
            <person name="Hughes K."/>
            <person name="Justo A."/>
            <person name="Karasinski D."/>
            <person name="Kautmanova I."/>
            <person name="Kiss B."/>
            <person name="Kocsube S."/>
            <person name="Kotiranta H."/>
            <person name="LaButti K.M."/>
            <person name="Lechner B.E."/>
            <person name="Liimatainen K."/>
            <person name="Lipzen A."/>
            <person name="Lukacs Z."/>
            <person name="Mihaltcheva S."/>
            <person name="Morgado L.N."/>
            <person name="Niskanen T."/>
            <person name="Noordeloos M.E."/>
            <person name="Ohm R.A."/>
            <person name="Ortiz-Santana B."/>
            <person name="Ovrebo C."/>
            <person name="Racz N."/>
            <person name="Riley R."/>
            <person name="Savchenko A."/>
            <person name="Shiryaev A."/>
            <person name="Soop K."/>
            <person name="Spirin V."/>
            <person name="Szebenyi C."/>
            <person name="Tomsovsky M."/>
            <person name="Tulloss R.E."/>
            <person name="Uehling J."/>
            <person name="Grigoriev I.V."/>
            <person name="Vagvolgyi C."/>
            <person name="Papp T."/>
            <person name="Martin F.M."/>
            <person name="Miettinen O."/>
            <person name="Hibbett D.S."/>
            <person name="Nagy L.G."/>
        </authorList>
    </citation>
    <scope>NUCLEOTIDE SEQUENCE [LARGE SCALE GENOMIC DNA]</scope>
    <source>
        <strain evidence="3 4">CBS 121175</strain>
    </source>
</reference>
<evidence type="ECO:0000256" key="1">
    <source>
        <dbReference type="SAM" id="Coils"/>
    </source>
</evidence>
<dbReference type="AlphaFoldDB" id="A0A5C3KIU4"/>
<feature type="region of interest" description="Disordered" evidence="2">
    <location>
        <begin position="117"/>
        <end position="176"/>
    </location>
</feature>
<accession>A0A5C3KIU4</accession>
<sequence>MESIASSSRSGQHFFCEGTPSRALLFLLPPCIILLVLDIALRRSDKPSETPSTADDRLDLALAHRVDPHPIRRLGVRAQQLSENFRVLEQQFLRSRAQSRSLSERVDIRRCRSLPSSPHRLLYGQDTGSTSSSSSPLSAPSSVSTPPSLPLPSISIPSGSGSTPRRRTRQSPDISPAFKDFCDHLLSANRLLAKEREIKSLKEKLRSSNEAFRSEAFTSFCDKVLTTNALWRAQSQLADLKAENEKMHKSRVGVVTRAAKQMVLDVQKERMVEEFCKDLIEEAAESRKEVTKVKSEREKEIREVIEEWREENRRLRQEVKMLKAAQEAKALEQELSNDLEDRLVERLDVFAQKQKELEVETETEADDAPTPIATLPPMPFSQRDNLPDPEEYYDSDDDDADTYLEEMSTMSSTSSTSTRVGSPSPSPMKKPRVRLHSLPTSAAKARIHRKLDNSGYVGFSFNPLFYGTREEISPKVQKAATNVLSEKVAGKAPVKHYGGDGFKSDLVRSRAASSAGRSTTIGPAKSVPAWRV</sequence>
<proteinExistence type="predicted"/>
<feature type="compositionally biased region" description="Acidic residues" evidence="2">
    <location>
        <begin position="387"/>
        <end position="404"/>
    </location>
</feature>
<gene>
    <name evidence="3" type="ORF">FA15DRAFT_673728</name>
</gene>
<feature type="compositionally biased region" description="Low complexity" evidence="2">
    <location>
        <begin position="405"/>
        <end position="423"/>
    </location>
</feature>
<organism evidence="3 4">
    <name type="scientific">Coprinopsis marcescibilis</name>
    <name type="common">Agaric fungus</name>
    <name type="synonym">Psathyrella marcescibilis</name>
    <dbReference type="NCBI Taxonomy" id="230819"/>
    <lineage>
        <taxon>Eukaryota</taxon>
        <taxon>Fungi</taxon>
        <taxon>Dikarya</taxon>
        <taxon>Basidiomycota</taxon>
        <taxon>Agaricomycotina</taxon>
        <taxon>Agaricomycetes</taxon>
        <taxon>Agaricomycetidae</taxon>
        <taxon>Agaricales</taxon>
        <taxon>Agaricineae</taxon>
        <taxon>Psathyrellaceae</taxon>
        <taxon>Coprinopsis</taxon>
    </lineage>
</organism>
<evidence type="ECO:0000256" key="2">
    <source>
        <dbReference type="SAM" id="MobiDB-lite"/>
    </source>
</evidence>
<dbReference type="Proteomes" id="UP000307440">
    <property type="component" value="Unassembled WGS sequence"/>
</dbReference>
<feature type="region of interest" description="Disordered" evidence="2">
    <location>
        <begin position="355"/>
        <end position="432"/>
    </location>
</feature>
<evidence type="ECO:0000313" key="4">
    <source>
        <dbReference type="Proteomes" id="UP000307440"/>
    </source>
</evidence>
<feature type="compositionally biased region" description="Low complexity" evidence="2">
    <location>
        <begin position="128"/>
        <end position="163"/>
    </location>
</feature>
<feature type="region of interest" description="Disordered" evidence="2">
    <location>
        <begin position="512"/>
        <end position="532"/>
    </location>
</feature>
<dbReference type="OrthoDB" id="3008788at2759"/>
<evidence type="ECO:0000313" key="3">
    <source>
        <dbReference type="EMBL" id="TFK20179.1"/>
    </source>
</evidence>
<keyword evidence="1" id="KW-0175">Coiled coil</keyword>
<keyword evidence="4" id="KW-1185">Reference proteome</keyword>
<feature type="coiled-coil region" evidence="1">
    <location>
        <begin position="191"/>
        <end position="250"/>
    </location>
</feature>
<dbReference type="EMBL" id="ML210309">
    <property type="protein sequence ID" value="TFK20179.1"/>
    <property type="molecule type" value="Genomic_DNA"/>
</dbReference>
<protein>
    <submittedName>
        <fullName evidence="3">Uncharacterized protein</fullName>
    </submittedName>
</protein>
<name>A0A5C3KIU4_COPMA</name>
<feature type="coiled-coil region" evidence="1">
    <location>
        <begin position="276"/>
        <end position="342"/>
    </location>
</feature>